<gene>
    <name evidence="1" type="ORF">COU00_00085</name>
</gene>
<protein>
    <submittedName>
        <fullName evidence="1">Uncharacterized protein</fullName>
    </submittedName>
</protein>
<comment type="caution">
    <text evidence="1">The sequence shown here is derived from an EMBL/GenBank/DDBJ whole genome shotgun (WGS) entry which is preliminary data.</text>
</comment>
<dbReference type="EMBL" id="PFAS01000001">
    <property type="protein sequence ID" value="PIT94245.1"/>
    <property type="molecule type" value="Genomic_DNA"/>
</dbReference>
<proteinExistence type="predicted"/>
<dbReference type="AlphaFoldDB" id="A0A2M6WN73"/>
<accession>A0A2M6WN73</accession>
<name>A0A2M6WN73_9BACT</name>
<evidence type="ECO:0000313" key="1">
    <source>
        <dbReference type="EMBL" id="PIT94245.1"/>
    </source>
</evidence>
<organism evidence="1 2">
    <name type="scientific">Candidatus Falkowbacteria bacterium CG10_big_fil_rev_8_21_14_0_10_43_11</name>
    <dbReference type="NCBI Taxonomy" id="1974568"/>
    <lineage>
        <taxon>Bacteria</taxon>
        <taxon>Candidatus Falkowiibacteriota</taxon>
    </lineage>
</organism>
<dbReference type="Proteomes" id="UP000229335">
    <property type="component" value="Unassembled WGS sequence"/>
</dbReference>
<sequence>MNAVISSIDNIAHCLEIPRNLPDLFSIDPKLISDSIDKTVEKAKKKFPTAFTDNQVREEPPPA</sequence>
<reference evidence="2" key="1">
    <citation type="submission" date="2017-09" db="EMBL/GenBank/DDBJ databases">
        <title>Depth-based differentiation of microbial function through sediment-hosted aquifers and enrichment of novel symbionts in the deep terrestrial subsurface.</title>
        <authorList>
            <person name="Probst A.J."/>
            <person name="Ladd B."/>
            <person name="Jarett J.K."/>
            <person name="Geller-Mcgrath D.E."/>
            <person name="Sieber C.M.K."/>
            <person name="Emerson J.B."/>
            <person name="Anantharaman K."/>
            <person name="Thomas B.C."/>
            <person name="Malmstrom R."/>
            <person name="Stieglmeier M."/>
            <person name="Klingl A."/>
            <person name="Woyke T."/>
            <person name="Ryan C.M."/>
            <person name="Banfield J.F."/>
        </authorList>
    </citation>
    <scope>NUCLEOTIDE SEQUENCE [LARGE SCALE GENOMIC DNA]</scope>
</reference>
<evidence type="ECO:0000313" key="2">
    <source>
        <dbReference type="Proteomes" id="UP000229335"/>
    </source>
</evidence>